<dbReference type="PROSITE" id="PS52016">
    <property type="entry name" value="TONB_DEPENDENT_REC_3"/>
    <property type="match status" value="1"/>
</dbReference>
<dbReference type="SUPFAM" id="SSF49452">
    <property type="entry name" value="Starch-binding domain-like"/>
    <property type="match status" value="1"/>
</dbReference>
<keyword evidence="5 12" id="KW-0732">Signal</keyword>
<dbReference type="PANTHER" id="PTHR30069:SF29">
    <property type="entry name" value="HEMOGLOBIN AND HEMOGLOBIN-HAPTOGLOBIN-BINDING PROTEIN 1-RELATED"/>
    <property type="match status" value="1"/>
</dbReference>
<proteinExistence type="inferred from homology"/>
<evidence type="ECO:0000256" key="2">
    <source>
        <dbReference type="ARBA" id="ARBA00022448"/>
    </source>
</evidence>
<dbReference type="InterPro" id="IPR000531">
    <property type="entry name" value="Beta-barrel_TonB"/>
</dbReference>
<keyword evidence="8 15" id="KW-0675">Receptor</keyword>
<evidence type="ECO:0000313" key="16">
    <source>
        <dbReference type="Proteomes" id="UP000626242"/>
    </source>
</evidence>
<evidence type="ECO:0000256" key="3">
    <source>
        <dbReference type="ARBA" id="ARBA00022452"/>
    </source>
</evidence>
<evidence type="ECO:0000256" key="11">
    <source>
        <dbReference type="RuleBase" id="RU003357"/>
    </source>
</evidence>
<name>A0ABR8WPA5_9FLAO</name>
<dbReference type="Gene3D" id="2.40.170.20">
    <property type="entry name" value="TonB-dependent receptor, beta-barrel domain"/>
    <property type="match status" value="1"/>
</dbReference>
<evidence type="ECO:0000256" key="6">
    <source>
        <dbReference type="ARBA" id="ARBA00023077"/>
    </source>
</evidence>
<feature type="domain" description="TonB-dependent receptor plug" evidence="14">
    <location>
        <begin position="119"/>
        <end position="217"/>
    </location>
</feature>
<evidence type="ECO:0000256" key="1">
    <source>
        <dbReference type="ARBA" id="ARBA00004571"/>
    </source>
</evidence>
<dbReference type="Pfam" id="PF13620">
    <property type="entry name" value="CarboxypepD_reg"/>
    <property type="match status" value="1"/>
</dbReference>
<dbReference type="InterPro" id="IPR037066">
    <property type="entry name" value="Plug_dom_sf"/>
</dbReference>
<evidence type="ECO:0000259" key="13">
    <source>
        <dbReference type="Pfam" id="PF00593"/>
    </source>
</evidence>
<dbReference type="Pfam" id="PF07715">
    <property type="entry name" value="Plug"/>
    <property type="match status" value="1"/>
</dbReference>
<dbReference type="SUPFAM" id="SSF56935">
    <property type="entry name" value="Porins"/>
    <property type="match status" value="1"/>
</dbReference>
<feature type="chain" id="PRO_5047524552" evidence="12">
    <location>
        <begin position="20"/>
        <end position="795"/>
    </location>
</feature>
<organism evidence="15 16">
    <name type="scientific">Kaistella pullorum</name>
    <dbReference type="NCBI Taxonomy" id="2763074"/>
    <lineage>
        <taxon>Bacteria</taxon>
        <taxon>Pseudomonadati</taxon>
        <taxon>Bacteroidota</taxon>
        <taxon>Flavobacteriia</taxon>
        <taxon>Flavobacteriales</taxon>
        <taxon>Weeksellaceae</taxon>
        <taxon>Chryseobacterium group</taxon>
        <taxon>Kaistella</taxon>
    </lineage>
</organism>
<evidence type="ECO:0000256" key="8">
    <source>
        <dbReference type="ARBA" id="ARBA00023170"/>
    </source>
</evidence>
<protein>
    <submittedName>
        <fullName evidence="15">TonB-dependent receptor</fullName>
    </submittedName>
</protein>
<dbReference type="Gene3D" id="2.170.130.10">
    <property type="entry name" value="TonB-dependent receptor, plug domain"/>
    <property type="match status" value="1"/>
</dbReference>
<dbReference type="InterPro" id="IPR039426">
    <property type="entry name" value="TonB-dep_rcpt-like"/>
</dbReference>
<comment type="subcellular location">
    <subcellularLocation>
        <location evidence="1 10">Cell outer membrane</location>
        <topology evidence="1 10">Multi-pass membrane protein</topology>
    </subcellularLocation>
</comment>
<sequence length="795" mass="89286">MKFIFKMVFFLLGITYVGAQQSFSVTGTVRDFHDKTVLKQAKIQLGTRASVSDAKGRFTFKNIPAGTHLLTVSHPECAPFSQVLDVTKDIDLIIHLEHHTGDIEAVTLHGNHRKMGSVVIQTLSQQDISRNSTENLGNLLSSISGVTALKTGNNISKPVIHGLYGTRVSIINNGVKMAEQEWGVEHAPNVDINQFEHIDVVKGVAALKYGNESVGGVVVLEPAVIARKDTVQGSVKFSGISNGRGGEVGADAAKTWDNQWFVKAGGAYKKLGDQYVPGHTLQNTGAEVSSFNFSAGRQAFAEGFNVSYSVIQQNFGIFRGAHLGGAEDYYLATNFGQPFYLDNFSYDILNPRQDVRHHIAKIAAYKRFSEIGKLSFQYSFQLNDRKEFDVRRGELNELPSMDMRLITQSATLNHLLERANWSLESGVSGSIQDNSPDPATKARRLIPDYYRYDAGVFSVFKYRLNPKLSTEAGARYDFSRFDSYKYYDGSEWDEKYAALFAKFFISENDSRVLARPVLDYHNFSANLGLNYKPVNNLDIKFNLSRTERAPNAAELFADGLHHSAAIIEKGDLRINKEEIFSLNLSALWKADVLGGFTLEANPYLLYSDSFINQVPTGFQDSNRGGAFSVWTFQQVKARIFGIDADAQLSFSDQLKLISSFSALRGDDLSTNEPLILMMPANWRNSIEYNFKGKSGFYLRLENESVFRQKRFPVRNVNVTFIENGNVVTKEVDYSTPPPLYTVFNAALGVDLFKNINFNFRINNIFNAEYREYLNRLRFFMPEPGRNFVATIQFKF</sequence>
<dbReference type="Proteomes" id="UP000626242">
    <property type="component" value="Unassembled WGS sequence"/>
</dbReference>
<dbReference type="RefSeq" id="WP_251833758.1">
    <property type="nucleotide sequence ID" value="NZ_JACSPS010000003.1"/>
</dbReference>
<evidence type="ECO:0000313" key="15">
    <source>
        <dbReference type="EMBL" id="MBD8018551.1"/>
    </source>
</evidence>
<evidence type="ECO:0000256" key="7">
    <source>
        <dbReference type="ARBA" id="ARBA00023136"/>
    </source>
</evidence>
<reference evidence="15 16" key="1">
    <citation type="submission" date="2020-08" db="EMBL/GenBank/DDBJ databases">
        <title>A Genomic Blueprint of the Chicken Gut Microbiome.</title>
        <authorList>
            <person name="Gilroy R."/>
            <person name="Ravi A."/>
            <person name="Getino M."/>
            <person name="Pursley I."/>
            <person name="Horton D.L."/>
            <person name="Alikhan N.-F."/>
            <person name="Baker D."/>
            <person name="Gharbi K."/>
            <person name="Hall N."/>
            <person name="Watson M."/>
            <person name="Adriaenssens E.M."/>
            <person name="Foster-Nyarko E."/>
            <person name="Jarju S."/>
            <person name="Secka A."/>
            <person name="Antonio M."/>
            <person name="Oren A."/>
            <person name="Chaudhuri R."/>
            <person name="La Ragione R.M."/>
            <person name="Hildebrand F."/>
            <person name="Pallen M.J."/>
        </authorList>
    </citation>
    <scope>NUCLEOTIDE SEQUENCE [LARGE SCALE GENOMIC DNA]</scope>
    <source>
        <strain evidence="15 16">Sa1CVA4</strain>
    </source>
</reference>
<evidence type="ECO:0000256" key="9">
    <source>
        <dbReference type="ARBA" id="ARBA00023237"/>
    </source>
</evidence>
<dbReference type="Pfam" id="PF00593">
    <property type="entry name" value="TonB_dep_Rec_b-barrel"/>
    <property type="match status" value="1"/>
</dbReference>
<evidence type="ECO:0000256" key="12">
    <source>
        <dbReference type="SAM" id="SignalP"/>
    </source>
</evidence>
<dbReference type="InterPro" id="IPR036942">
    <property type="entry name" value="Beta-barrel_TonB_sf"/>
</dbReference>
<keyword evidence="4 10" id="KW-0812">Transmembrane</keyword>
<keyword evidence="3 10" id="KW-1134">Transmembrane beta strand</keyword>
<keyword evidence="9 10" id="KW-0998">Cell outer membrane</keyword>
<accession>A0ABR8WPA5</accession>
<evidence type="ECO:0000256" key="5">
    <source>
        <dbReference type="ARBA" id="ARBA00022729"/>
    </source>
</evidence>
<comment type="caution">
    <text evidence="15">The sequence shown here is derived from an EMBL/GenBank/DDBJ whole genome shotgun (WGS) entry which is preliminary data.</text>
</comment>
<keyword evidence="7 10" id="KW-0472">Membrane</keyword>
<feature type="domain" description="TonB-dependent receptor-like beta-barrel" evidence="13">
    <location>
        <begin position="328"/>
        <end position="764"/>
    </location>
</feature>
<dbReference type="EMBL" id="JACSPS010000003">
    <property type="protein sequence ID" value="MBD8018551.1"/>
    <property type="molecule type" value="Genomic_DNA"/>
</dbReference>
<evidence type="ECO:0000256" key="10">
    <source>
        <dbReference type="PROSITE-ProRule" id="PRU01360"/>
    </source>
</evidence>
<comment type="similarity">
    <text evidence="10 11">Belongs to the TonB-dependent receptor family.</text>
</comment>
<dbReference type="PANTHER" id="PTHR30069">
    <property type="entry name" value="TONB-DEPENDENT OUTER MEMBRANE RECEPTOR"/>
    <property type="match status" value="1"/>
</dbReference>
<dbReference type="Gene3D" id="2.60.40.1120">
    <property type="entry name" value="Carboxypeptidase-like, regulatory domain"/>
    <property type="match status" value="1"/>
</dbReference>
<keyword evidence="2 10" id="KW-0813">Transport</keyword>
<gene>
    <name evidence="15" type="ORF">H9628_08710</name>
</gene>
<dbReference type="InterPro" id="IPR012910">
    <property type="entry name" value="Plug_dom"/>
</dbReference>
<dbReference type="InterPro" id="IPR013784">
    <property type="entry name" value="Carb-bd-like_fold"/>
</dbReference>
<evidence type="ECO:0000256" key="4">
    <source>
        <dbReference type="ARBA" id="ARBA00022692"/>
    </source>
</evidence>
<keyword evidence="6 11" id="KW-0798">TonB box</keyword>
<feature type="signal peptide" evidence="12">
    <location>
        <begin position="1"/>
        <end position="19"/>
    </location>
</feature>
<keyword evidence="16" id="KW-1185">Reference proteome</keyword>
<evidence type="ECO:0000259" key="14">
    <source>
        <dbReference type="Pfam" id="PF07715"/>
    </source>
</evidence>